<organism evidence="2 3">
    <name type="scientific">Amycolatopsis xylanica</name>
    <dbReference type="NCBI Taxonomy" id="589385"/>
    <lineage>
        <taxon>Bacteria</taxon>
        <taxon>Bacillati</taxon>
        <taxon>Actinomycetota</taxon>
        <taxon>Actinomycetes</taxon>
        <taxon>Pseudonocardiales</taxon>
        <taxon>Pseudonocardiaceae</taxon>
        <taxon>Amycolatopsis</taxon>
    </lineage>
</organism>
<proteinExistence type="predicted"/>
<dbReference type="Gene3D" id="3.20.20.30">
    <property type="entry name" value="Luciferase-like domain"/>
    <property type="match status" value="2"/>
</dbReference>
<sequence>MIGNMTTKPFRFGVVASSVPDLTTFTELARQAESLGYDTLLAPDPLNGLDPFTLLSAAAAVTTTLRLGTFVAVAAFRDRRQLDWQAHSLHTFTGGRFQLGLGTGRPGADQVAAGLGREFGSGGERLRELEETLAYLKKREDRAPILLTAGGPKMLDLAAREADIVSFAWLPDITEAKAQPIVDTFRSRAGGRDVELAGNLLLVGDEPKPWLKQIFRMGFDGLKESISAVPLDAADVLRHRRETLGLSYWTLNMADMADFAPVVAELRGT</sequence>
<evidence type="ECO:0000313" key="3">
    <source>
        <dbReference type="Proteomes" id="UP000199515"/>
    </source>
</evidence>
<dbReference type="InterPro" id="IPR050564">
    <property type="entry name" value="F420-G6PD/mer"/>
</dbReference>
<dbReference type="AlphaFoldDB" id="A0A1H3HMU0"/>
<dbReference type="GO" id="GO:0004497">
    <property type="term" value="F:monooxygenase activity"/>
    <property type="evidence" value="ECO:0007669"/>
    <property type="project" value="UniProtKB-KW"/>
</dbReference>
<evidence type="ECO:0000313" key="2">
    <source>
        <dbReference type="EMBL" id="SDY15989.1"/>
    </source>
</evidence>
<reference evidence="2 3" key="1">
    <citation type="submission" date="2016-10" db="EMBL/GenBank/DDBJ databases">
        <authorList>
            <person name="de Groot N.N."/>
        </authorList>
    </citation>
    <scope>NUCLEOTIDE SEQUENCE [LARGE SCALE GENOMIC DNA]</scope>
    <source>
        <strain evidence="2 3">CPCC 202699</strain>
    </source>
</reference>
<feature type="domain" description="Luciferase-like" evidence="1">
    <location>
        <begin position="19"/>
        <end position="192"/>
    </location>
</feature>
<dbReference type="GO" id="GO:0016705">
    <property type="term" value="F:oxidoreductase activity, acting on paired donors, with incorporation or reduction of molecular oxygen"/>
    <property type="evidence" value="ECO:0007669"/>
    <property type="project" value="InterPro"/>
</dbReference>
<keyword evidence="3" id="KW-1185">Reference proteome</keyword>
<dbReference type="Pfam" id="PF00296">
    <property type="entry name" value="Bac_luciferase"/>
    <property type="match status" value="1"/>
</dbReference>
<dbReference type="PANTHER" id="PTHR43244:SF2">
    <property type="entry name" value="CONSERVED HYPOTHETICAL ALANINE AND PROLINE-RICH PROTEIN"/>
    <property type="match status" value="1"/>
</dbReference>
<dbReference type="Proteomes" id="UP000199515">
    <property type="component" value="Unassembled WGS sequence"/>
</dbReference>
<dbReference type="STRING" id="589385.SAMN05421504_104706"/>
<dbReference type="SUPFAM" id="SSF51679">
    <property type="entry name" value="Bacterial luciferase-like"/>
    <property type="match status" value="1"/>
</dbReference>
<protein>
    <submittedName>
        <fullName evidence="2">Luciferase-like monooxygenase</fullName>
    </submittedName>
</protein>
<gene>
    <name evidence="2" type="ORF">SAMN05421504_104706</name>
</gene>
<dbReference type="PANTHER" id="PTHR43244">
    <property type="match status" value="1"/>
</dbReference>
<dbReference type="InterPro" id="IPR011251">
    <property type="entry name" value="Luciferase-like_dom"/>
</dbReference>
<keyword evidence="2" id="KW-0503">Monooxygenase</keyword>
<dbReference type="InterPro" id="IPR036661">
    <property type="entry name" value="Luciferase-like_sf"/>
</dbReference>
<keyword evidence="2" id="KW-0560">Oxidoreductase</keyword>
<accession>A0A1H3HMU0</accession>
<name>A0A1H3HMU0_9PSEU</name>
<dbReference type="EMBL" id="FNON01000004">
    <property type="protein sequence ID" value="SDY15989.1"/>
    <property type="molecule type" value="Genomic_DNA"/>
</dbReference>
<evidence type="ECO:0000259" key="1">
    <source>
        <dbReference type="Pfam" id="PF00296"/>
    </source>
</evidence>